<accession>X1MRU1</accession>
<comment type="caution">
    <text evidence="1">The sequence shown here is derived from an EMBL/GenBank/DDBJ whole genome shotgun (WGS) entry which is preliminary data.</text>
</comment>
<organism evidence="1">
    <name type="scientific">marine sediment metagenome</name>
    <dbReference type="NCBI Taxonomy" id="412755"/>
    <lineage>
        <taxon>unclassified sequences</taxon>
        <taxon>metagenomes</taxon>
        <taxon>ecological metagenomes</taxon>
    </lineage>
</organism>
<dbReference type="AlphaFoldDB" id="X1MRU1"/>
<proteinExistence type="predicted"/>
<dbReference type="EMBL" id="BARV01006856">
    <property type="protein sequence ID" value="GAI17400.1"/>
    <property type="molecule type" value="Genomic_DNA"/>
</dbReference>
<reference evidence="1" key="1">
    <citation type="journal article" date="2014" name="Front. Microbiol.">
        <title>High frequency of phylogenetically diverse reductive dehalogenase-homologous genes in deep subseafloor sedimentary metagenomes.</title>
        <authorList>
            <person name="Kawai M."/>
            <person name="Futagami T."/>
            <person name="Toyoda A."/>
            <person name="Takaki Y."/>
            <person name="Nishi S."/>
            <person name="Hori S."/>
            <person name="Arai W."/>
            <person name="Tsubouchi T."/>
            <person name="Morono Y."/>
            <person name="Uchiyama I."/>
            <person name="Ito T."/>
            <person name="Fujiyama A."/>
            <person name="Inagaki F."/>
            <person name="Takami H."/>
        </authorList>
    </citation>
    <scope>NUCLEOTIDE SEQUENCE</scope>
    <source>
        <strain evidence="1">Expedition CK06-06</strain>
    </source>
</reference>
<gene>
    <name evidence="1" type="ORF">S06H3_14025</name>
</gene>
<protein>
    <submittedName>
        <fullName evidence="1">Uncharacterized protein</fullName>
    </submittedName>
</protein>
<evidence type="ECO:0000313" key="1">
    <source>
        <dbReference type="EMBL" id="GAI17400.1"/>
    </source>
</evidence>
<name>X1MRU1_9ZZZZ</name>
<feature type="non-terminal residue" evidence="1">
    <location>
        <position position="1"/>
    </location>
</feature>
<sequence>SRVEYELPPLTLEEWIEEYRSSAQDFRAIVKARAQSRCDNLAKGAPKVKGLRLADEAKAFKMKGKRWKAVYEPTENGWKLRCPNCGIMTLMWERK</sequence>